<reference evidence="1" key="1">
    <citation type="submission" date="2014-09" db="EMBL/GenBank/DDBJ databases">
        <authorList>
            <person name="Magalhaes I.L.F."/>
            <person name="Oliveira U."/>
            <person name="Santos F.R."/>
            <person name="Vidigal T.H.D.A."/>
            <person name="Brescovit A.D."/>
            <person name="Santos A.J."/>
        </authorList>
    </citation>
    <scope>NUCLEOTIDE SEQUENCE</scope>
    <source>
        <tissue evidence="1">Shoot tissue taken approximately 20 cm above the soil surface</tissue>
    </source>
</reference>
<proteinExistence type="predicted"/>
<name>A0A0A9CWV5_ARUDO</name>
<dbReference type="EMBL" id="GBRH01220020">
    <property type="protein sequence ID" value="JAD77875.1"/>
    <property type="molecule type" value="Transcribed_RNA"/>
</dbReference>
<reference evidence="1" key="2">
    <citation type="journal article" date="2015" name="Data Brief">
        <title>Shoot transcriptome of the giant reed, Arundo donax.</title>
        <authorList>
            <person name="Barrero R.A."/>
            <person name="Guerrero F.D."/>
            <person name="Moolhuijzen P."/>
            <person name="Goolsby J.A."/>
            <person name="Tidwell J."/>
            <person name="Bellgard S.E."/>
            <person name="Bellgard M.I."/>
        </authorList>
    </citation>
    <scope>NUCLEOTIDE SEQUENCE</scope>
    <source>
        <tissue evidence="1">Shoot tissue taken approximately 20 cm above the soil surface</tissue>
    </source>
</reference>
<organism evidence="1">
    <name type="scientific">Arundo donax</name>
    <name type="common">Giant reed</name>
    <name type="synonym">Donax arundinaceus</name>
    <dbReference type="NCBI Taxonomy" id="35708"/>
    <lineage>
        <taxon>Eukaryota</taxon>
        <taxon>Viridiplantae</taxon>
        <taxon>Streptophyta</taxon>
        <taxon>Embryophyta</taxon>
        <taxon>Tracheophyta</taxon>
        <taxon>Spermatophyta</taxon>
        <taxon>Magnoliopsida</taxon>
        <taxon>Liliopsida</taxon>
        <taxon>Poales</taxon>
        <taxon>Poaceae</taxon>
        <taxon>PACMAD clade</taxon>
        <taxon>Arundinoideae</taxon>
        <taxon>Arundineae</taxon>
        <taxon>Arundo</taxon>
    </lineage>
</organism>
<accession>A0A0A9CWV5</accession>
<evidence type="ECO:0000313" key="1">
    <source>
        <dbReference type="EMBL" id="JAD77875.1"/>
    </source>
</evidence>
<sequence length="88" mass="10532">MFYCSLMNSQLFSNFLVLRIYRTTLLVQFINHDQLSIDFLFQGFINMCQTFDLRLKCNQLLIQVFHFGLFMSYCLKSFAQLSFNFCIP</sequence>
<protein>
    <submittedName>
        <fullName evidence="1">Uncharacterized protein</fullName>
    </submittedName>
</protein>
<dbReference type="AlphaFoldDB" id="A0A0A9CWV5"/>